<dbReference type="PATRIC" id="fig|1682.24.peg.1079"/>
<name>A0A0M4LU61_BIFLI</name>
<proteinExistence type="predicted"/>
<evidence type="ECO:0000313" key="1">
    <source>
        <dbReference type="EMBL" id="ALE09156.1"/>
    </source>
</evidence>
<dbReference type="AlphaFoldDB" id="A0A0M4LU61"/>
<dbReference type="Proteomes" id="UP000067206">
    <property type="component" value="Chromosome"/>
</dbReference>
<gene>
    <name evidence="1" type="ORF">RY67_1120</name>
</gene>
<protein>
    <submittedName>
        <fullName evidence="1">Uncharacterized protein</fullName>
    </submittedName>
</protein>
<accession>A0A0M4LU61</accession>
<evidence type="ECO:0000313" key="2">
    <source>
        <dbReference type="Proteomes" id="UP000067206"/>
    </source>
</evidence>
<sequence>MRSVSPNRILTNSDMNRTKISQRCRIAIVCIIEQFMARRNRHLQPSGRDTTAKPPIGLFAEMSYT</sequence>
<reference evidence="1 2" key="1">
    <citation type="submission" date="2014-12" db="EMBL/GenBank/DDBJ databases">
        <title>Complete genome sequence of Bifidobacterium longum subsp. infantis BT1.</title>
        <authorList>
            <person name="Kim J.F."/>
            <person name="Kwak M.-J."/>
        </authorList>
    </citation>
    <scope>NUCLEOTIDE SEQUENCE [LARGE SCALE GENOMIC DNA]</scope>
    <source>
        <strain evidence="1 2">BT1</strain>
    </source>
</reference>
<dbReference type="EMBL" id="CP010411">
    <property type="protein sequence ID" value="ALE09156.1"/>
    <property type="molecule type" value="Genomic_DNA"/>
</dbReference>
<organism evidence="1 2">
    <name type="scientific">Bifidobacterium longum subsp. infantis</name>
    <dbReference type="NCBI Taxonomy" id="1682"/>
    <lineage>
        <taxon>Bacteria</taxon>
        <taxon>Bacillati</taxon>
        <taxon>Actinomycetota</taxon>
        <taxon>Actinomycetes</taxon>
        <taxon>Bifidobacteriales</taxon>
        <taxon>Bifidobacteriaceae</taxon>
        <taxon>Bifidobacterium</taxon>
    </lineage>
</organism>